<dbReference type="OrthoDB" id="158360at2759"/>
<dbReference type="EMBL" id="JABCRI010000014">
    <property type="protein sequence ID" value="KAF8393954.1"/>
    <property type="molecule type" value="Genomic_DNA"/>
</dbReference>
<dbReference type="GO" id="GO:0005484">
    <property type="term" value="F:SNAP receptor activity"/>
    <property type="evidence" value="ECO:0007669"/>
    <property type="project" value="TreeGrafter"/>
</dbReference>
<evidence type="ECO:0000256" key="1">
    <source>
        <dbReference type="ARBA" id="ARBA00004211"/>
    </source>
</evidence>
<dbReference type="GO" id="GO:0005789">
    <property type="term" value="C:endoplasmic reticulum membrane"/>
    <property type="evidence" value="ECO:0007669"/>
    <property type="project" value="TreeGrafter"/>
</dbReference>
<proteinExistence type="predicted"/>
<dbReference type="Proteomes" id="UP000655225">
    <property type="component" value="Unassembled WGS sequence"/>
</dbReference>
<evidence type="ECO:0000256" key="7">
    <source>
        <dbReference type="SAM" id="Phobius"/>
    </source>
</evidence>
<keyword evidence="2" id="KW-0813">Transport</keyword>
<accession>A0A834YR46</accession>
<dbReference type="AlphaFoldDB" id="A0A834YR46"/>
<dbReference type="GO" id="GO:0015031">
    <property type="term" value="P:protein transport"/>
    <property type="evidence" value="ECO:0007669"/>
    <property type="project" value="UniProtKB-KW"/>
</dbReference>
<keyword evidence="4" id="KW-0653">Protein transport</keyword>
<keyword evidence="5 7" id="KW-1133">Transmembrane helix</keyword>
<dbReference type="GO" id="GO:0012507">
    <property type="term" value="C:ER to Golgi transport vesicle membrane"/>
    <property type="evidence" value="ECO:0007669"/>
    <property type="project" value="TreeGrafter"/>
</dbReference>
<dbReference type="GO" id="GO:0006906">
    <property type="term" value="P:vesicle fusion"/>
    <property type="evidence" value="ECO:0007669"/>
    <property type="project" value="TreeGrafter"/>
</dbReference>
<dbReference type="GO" id="GO:0031902">
    <property type="term" value="C:late endosome membrane"/>
    <property type="evidence" value="ECO:0007669"/>
    <property type="project" value="TreeGrafter"/>
</dbReference>
<evidence type="ECO:0000256" key="6">
    <source>
        <dbReference type="ARBA" id="ARBA00023136"/>
    </source>
</evidence>
<name>A0A834YR46_TETSI</name>
<protein>
    <submittedName>
        <fullName evidence="8">Uncharacterized protein</fullName>
    </submittedName>
</protein>
<gene>
    <name evidence="8" type="ORF">HHK36_020156</name>
</gene>
<keyword evidence="3 7" id="KW-0812">Transmembrane</keyword>
<evidence type="ECO:0000256" key="4">
    <source>
        <dbReference type="ARBA" id="ARBA00022927"/>
    </source>
</evidence>
<evidence type="ECO:0000256" key="2">
    <source>
        <dbReference type="ARBA" id="ARBA00022448"/>
    </source>
</evidence>
<dbReference type="PANTHER" id="PTHR21230:SF1">
    <property type="entry name" value="GOLGI SNAP RECEPTOR COMPLEX MEMBER 2"/>
    <property type="match status" value="1"/>
</dbReference>
<dbReference type="PANTHER" id="PTHR21230">
    <property type="entry name" value="VESICLE TRANSPORT V-SNARE PROTEIN VTI1-RELATED"/>
    <property type="match status" value="1"/>
</dbReference>
<reference evidence="8 9" key="1">
    <citation type="submission" date="2020-04" db="EMBL/GenBank/DDBJ databases">
        <title>Plant Genome Project.</title>
        <authorList>
            <person name="Zhang R.-G."/>
        </authorList>
    </citation>
    <scope>NUCLEOTIDE SEQUENCE [LARGE SCALE GENOMIC DNA]</scope>
    <source>
        <strain evidence="8">YNK0</strain>
        <tissue evidence="8">Leaf</tissue>
    </source>
</reference>
<feature type="transmembrane region" description="Helical" evidence="7">
    <location>
        <begin position="80"/>
        <end position="97"/>
    </location>
</feature>
<dbReference type="GO" id="GO:0031201">
    <property type="term" value="C:SNARE complex"/>
    <property type="evidence" value="ECO:0007669"/>
    <property type="project" value="TreeGrafter"/>
</dbReference>
<sequence>MQFLLPYRKMEQVTEEVDSLKESLDKHFLRNQKRMLEVKERAELFERARAQRKALDILNTVGISNSVLKLNERRHHLDKWIAYTGMAVTIIVVYAFWRWTH</sequence>
<dbReference type="GO" id="GO:0005794">
    <property type="term" value="C:Golgi apparatus"/>
    <property type="evidence" value="ECO:0007669"/>
    <property type="project" value="TreeGrafter"/>
</dbReference>
<keyword evidence="6 7" id="KW-0472">Membrane</keyword>
<evidence type="ECO:0000256" key="3">
    <source>
        <dbReference type="ARBA" id="ARBA00022692"/>
    </source>
</evidence>
<organism evidence="8 9">
    <name type="scientific">Tetracentron sinense</name>
    <name type="common">Spur-leaf</name>
    <dbReference type="NCBI Taxonomy" id="13715"/>
    <lineage>
        <taxon>Eukaryota</taxon>
        <taxon>Viridiplantae</taxon>
        <taxon>Streptophyta</taxon>
        <taxon>Embryophyta</taxon>
        <taxon>Tracheophyta</taxon>
        <taxon>Spermatophyta</taxon>
        <taxon>Magnoliopsida</taxon>
        <taxon>Trochodendrales</taxon>
        <taxon>Trochodendraceae</taxon>
        <taxon>Tetracentron</taxon>
    </lineage>
</organism>
<evidence type="ECO:0000313" key="9">
    <source>
        <dbReference type="Proteomes" id="UP000655225"/>
    </source>
</evidence>
<evidence type="ECO:0000313" key="8">
    <source>
        <dbReference type="EMBL" id="KAF8393954.1"/>
    </source>
</evidence>
<dbReference type="GO" id="GO:0000149">
    <property type="term" value="F:SNARE binding"/>
    <property type="evidence" value="ECO:0007669"/>
    <property type="project" value="TreeGrafter"/>
</dbReference>
<evidence type="ECO:0000256" key="5">
    <source>
        <dbReference type="ARBA" id="ARBA00022989"/>
    </source>
</evidence>
<keyword evidence="9" id="KW-1185">Reference proteome</keyword>
<comment type="caution">
    <text evidence="8">The sequence shown here is derived from an EMBL/GenBank/DDBJ whole genome shotgun (WGS) entry which is preliminary data.</text>
</comment>
<comment type="subcellular location">
    <subcellularLocation>
        <location evidence="1">Membrane</location>
        <topology evidence="1">Single-pass type IV membrane protein</topology>
    </subcellularLocation>
</comment>